<proteinExistence type="predicted"/>
<feature type="transmembrane region" description="Helical" evidence="1">
    <location>
        <begin position="24"/>
        <end position="45"/>
    </location>
</feature>
<comment type="caution">
    <text evidence="2">The sequence shown here is derived from an EMBL/GenBank/DDBJ whole genome shotgun (WGS) entry which is preliminary data.</text>
</comment>
<keyword evidence="1" id="KW-0812">Transmembrane</keyword>
<accession>A0A9D7SSS2</accession>
<reference evidence="2 3" key="1">
    <citation type="submission" date="2020-10" db="EMBL/GenBank/DDBJ databases">
        <title>Connecting structure to function with the recovery of over 1000 high-quality activated sludge metagenome-assembled genomes encoding full-length rRNA genes using long-read sequencing.</title>
        <authorList>
            <person name="Singleton C.M."/>
            <person name="Petriglieri F."/>
            <person name="Kristensen J.M."/>
            <person name="Kirkegaard R.H."/>
            <person name="Michaelsen T.Y."/>
            <person name="Andersen M.H."/>
            <person name="Karst S.M."/>
            <person name="Dueholm M.S."/>
            <person name="Nielsen P.H."/>
            <person name="Albertsen M."/>
        </authorList>
    </citation>
    <scope>NUCLEOTIDE SEQUENCE [LARGE SCALE GENOMIC DNA]</scope>
    <source>
        <strain evidence="2">Ribe_18-Q3-R11-54_MAXAC.273</strain>
    </source>
</reference>
<dbReference type="EMBL" id="JADKGY010000001">
    <property type="protein sequence ID" value="MBK9981095.1"/>
    <property type="molecule type" value="Genomic_DNA"/>
</dbReference>
<keyword evidence="1" id="KW-0472">Membrane</keyword>
<evidence type="ECO:0000313" key="3">
    <source>
        <dbReference type="Proteomes" id="UP000808337"/>
    </source>
</evidence>
<dbReference type="AlphaFoldDB" id="A0A9D7SSS2"/>
<protein>
    <submittedName>
        <fullName evidence="2">Uncharacterized protein</fullName>
    </submittedName>
</protein>
<sequence length="313" mass="35889">MGTEETVNPQPGHHKRDFWDKANIILGPVATLMTAVTIALVSYIASGYLNKNQENEAKTRLYTELMSRREESESALRKDMFTSIINSILSGPQGSSIDEKILQLELLAYNFHESLNLTPLFTYLDRRNVIETKDRKLRLAYKERLYNMSREVTNKQIASLEGVSSIEKFNYCYDTINCAGMDQTFSCTFQDSVFNGNHWDSITHVVRLTILNIDTINLSLEVRLNICTQMPGKEDKCANPAFTIDFFEFPMIDNTRLINDRRCAVVMRDFDTTNKFIEMDLIFFPGSHSSLKERPYYDDIVAKLLPGRGGLKN</sequence>
<organism evidence="2 3">
    <name type="scientific">Candidatus Opimibacter skivensis</name>
    <dbReference type="NCBI Taxonomy" id="2982028"/>
    <lineage>
        <taxon>Bacteria</taxon>
        <taxon>Pseudomonadati</taxon>
        <taxon>Bacteroidota</taxon>
        <taxon>Saprospiria</taxon>
        <taxon>Saprospirales</taxon>
        <taxon>Saprospiraceae</taxon>
        <taxon>Candidatus Opimibacter</taxon>
    </lineage>
</organism>
<gene>
    <name evidence="2" type="ORF">IPP15_01490</name>
</gene>
<name>A0A9D7SSS2_9BACT</name>
<evidence type="ECO:0000256" key="1">
    <source>
        <dbReference type="SAM" id="Phobius"/>
    </source>
</evidence>
<keyword evidence="1" id="KW-1133">Transmembrane helix</keyword>
<evidence type="ECO:0000313" key="2">
    <source>
        <dbReference type="EMBL" id="MBK9981095.1"/>
    </source>
</evidence>
<dbReference type="Proteomes" id="UP000808337">
    <property type="component" value="Unassembled WGS sequence"/>
</dbReference>